<dbReference type="SUPFAM" id="SSF55729">
    <property type="entry name" value="Acyl-CoA N-acyltransferases (Nat)"/>
    <property type="match status" value="1"/>
</dbReference>
<evidence type="ECO:0000256" key="20">
    <source>
        <dbReference type="SAM" id="Phobius"/>
    </source>
</evidence>
<feature type="transmembrane region" description="Helical" evidence="20">
    <location>
        <begin position="12"/>
        <end position="29"/>
    </location>
</feature>
<keyword evidence="6 22" id="KW-0808">Transferase</keyword>
<dbReference type="Proteomes" id="UP000386847">
    <property type="component" value="Chromosome"/>
</dbReference>
<dbReference type="RefSeq" id="WP_153572369.1">
    <property type="nucleotide sequence ID" value="NZ_CP045725.1"/>
</dbReference>
<feature type="transmembrane region" description="Helical" evidence="20">
    <location>
        <begin position="76"/>
        <end position="97"/>
    </location>
</feature>
<dbReference type="NCBIfam" id="NF001756">
    <property type="entry name" value="PRK00484.1"/>
    <property type="match status" value="1"/>
</dbReference>
<dbReference type="AlphaFoldDB" id="A0A5Q2FAK6"/>
<dbReference type="GO" id="GO:0004824">
    <property type="term" value="F:lysine-tRNA ligase activity"/>
    <property type="evidence" value="ECO:0007669"/>
    <property type="project" value="UniProtKB-UniRule"/>
</dbReference>
<sequence>MTTKARRVVAEIFTWLYVVATVVAASDWIRHRLVRRPPRWMVQEFFITLNVPVTASLVSVIGLALLTTAIMKRKRFALMVIAGFQLIGVIADVLVFIYTIRHRTPPSIPFHDMDRGAIAGVNLAISVALLILVVWLRPAFPARVKRGSWGVAISIFAAGLLLDLGITHLLLRTTSDAQGPALQVLSTALLNAVGLPAPRTWHVIIGRVIPQVTGAIAGLSLLFAVGAFLRSARFTGGWQQENEVALRELLAEYGDEDSLGYYATRRDKMLYFSQNRRAVIAYRVIGSVCLASGDPIGDRRVWPELVHEWASYARTYGWTPAVLACSEAGARVYATSIGTEVINLGDEAILHPERFHLDSTSLTAVRHAQRRARRSGVSVQIQRADDLDDVDLARLDQLAEDWRIGGTERGFSMALGRVGDPADGRCLLVTAVDEDGEPIALLSFVPWGRRGLSLDLMRRSPDAPNGTNELLVTELMAWCRENGVNRISLNFAFFRRVFAEAEDVSAGAISRLNSQMLSWMDRYWQVERLYLSNAKYQPTWQPRYVCLPSIIDLVPVAIAAGQAEGFLPLPPWMRGAEVGGRLDPAHVETIRELENRRPVHGLHPRRDDQTRHRIRHLEALRSSGRSGYPLGRVDVVRLRDVDGDQPDGRDIAGRVRRIRHHGGVCFVDLVDGRAHAQLVLEADVLGREAIAEFARLVDSGDLVQVSAAPTRTRNGTPSWAVSSWRMLSKSLRPLPWQGFDNPDTRLRNRSLDLLVHPEEGEALLARSRAIDALRLTMRDAGYQEVETPILQTLHGGAAARPFRTEINAYDTDLVLRIAPELMLKRLLVGGFGPIFELGRNFRNEGVDATHNPEFTVLEAYAPFADYTDMRRLTARLIRAAAVAVHGREVMPLDLGYGTELVDISGEWPVVTVCDAITAATGTEVSMDTDLEVLLGLAEDHGIHVKDGWGPGALLEELYGELVEARTVRPTFYTDFPAETSPLAGPHRTEPGLVERWDLVAGGMELGTAYSELTDPLEQRRRLVEQSWRAAAGDPDAMEVDEDFLSALEVGMPPAGGLGIGIDRLVMALTDRPIRDVLTFPFVRPKG</sequence>
<keyword evidence="19" id="KW-0460">Magnesium</keyword>
<evidence type="ECO:0000256" key="10">
    <source>
        <dbReference type="ARBA" id="ARBA00022840"/>
    </source>
</evidence>
<dbReference type="Gene3D" id="3.30.930.10">
    <property type="entry name" value="Bira Bifunctional Protein, Domain 2"/>
    <property type="match status" value="1"/>
</dbReference>
<keyword evidence="23" id="KW-1185">Reference proteome</keyword>
<dbReference type="HAMAP" id="MF_00252">
    <property type="entry name" value="Lys_tRNA_synth_class2"/>
    <property type="match status" value="1"/>
</dbReference>
<dbReference type="PROSITE" id="PS50862">
    <property type="entry name" value="AA_TRNA_LIGASE_II"/>
    <property type="match status" value="1"/>
</dbReference>
<organism evidence="22 23">
    <name type="scientific">Raineyella fluvialis</name>
    <dbReference type="NCBI Taxonomy" id="2662261"/>
    <lineage>
        <taxon>Bacteria</taxon>
        <taxon>Bacillati</taxon>
        <taxon>Actinomycetota</taxon>
        <taxon>Actinomycetes</taxon>
        <taxon>Propionibacteriales</taxon>
        <taxon>Propionibacteriaceae</taxon>
        <taxon>Raineyella</taxon>
    </lineage>
</organism>
<comment type="similarity">
    <text evidence="3">In the C-terminal section; belongs to the class-II aminoacyl-tRNA synthetase family.</text>
</comment>
<keyword evidence="15" id="KW-0511">Multifunctional enzyme</keyword>
<dbReference type="KEGG" id="rain:Rai3103_09305"/>
<dbReference type="GO" id="GO:0005886">
    <property type="term" value="C:plasma membrane"/>
    <property type="evidence" value="ECO:0007669"/>
    <property type="project" value="UniProtKB-SubCell"/>
</dbReference>
<name>A0A5Q2FAK6_9ACTN</name>
<evidence type="ECO:0000256" key="8">
    <source>
        <dbReference type="ARBA" id="ARBA00022723"/>
    </source>
</evidence>
<dbReference type="NCBIfam" id="NF002821">
    <property type="entry name" value="PRK02983.1"/>
    <property type="match status" value="1"/>
</dbReference>
<evidence type="ECO:0000256" key="9">
    <source>
        <dbReference type="ARBA" id="ARBA00022741"/>
    </source>
</evidence>
<keyword evidence="8 19" id="KW-0479">Metal-binding</keyword>
<dbReference type="InterPro" id="IPR016181">
    <property type="entry name" value="Acyl_CoA_acyltransferase"/>
</dbReference>
<keyword evidence="14" id="KW-0046">Antibiotic resistance</keyword>
<evidence type="ECO:0000256" key="4">
    <source>
        <dbReference type="ARBA" id="ARBA00022475"/>
    </source>
</evidence>
<feature type="transmembrane region" description="Helical" evidence="20">
    <location>
        <begin position="177"/>
        <end position="196"/>
    </location>
</feature>
<feature type="binding site" evidence="19">
    <location>
        <position position="1004"/>
    </location>
    <ligand>
        <name>Mg(2+)</name>
        <dbReference type="ChEBI" id="CHEBI:18420"/>
        <label>2</label>
    </ligand>
</feature>
<reference evidence="22 23" key="1">
    <citation type="submission" date="2019-10" db="EMBL/GenBank/DDBJ databases">
        <title>Genomic analysis of Raineyella sp. CBA3103.</title>
        <authorList>
            <person name="Roh S.W."/>
        </authorList>
    </citation>
    <scope>NUCLEOTIDE SEQUENCE [LARGE SCALE GENOMIC DNA]</scope>
    <source>
        <strain evidence="22 23">CBA3103</strain>
    </source>
</reference>
<evidence type="ECO:0000256" key="17">
    <source>
        <dbReference type="ARBA" id="ARBA00047540"/>
    </source>
</evidence>
<dbReference type="GO" id="GO:0000287">
    <property type="term" value="F:magnesium ion binding"/>
    <property type="evidence" value="ECO:0007669"/>
    <property type="project" value="UniProtKB-UniRule"/>
</dbReference>
<comment type="catalytic activity">
    <reaction evidence="18 19">
        <text>tRNA(Lys) + L-lysine + ATP = L-lysyl-tRNA(Lys) + AMP + diphosphate</text>
        <dbReference type="Rhea" id="RHEA:20792"/>
        <dbReference type="Rhea" id="RHEA-COMP:9696"/>
        <dbReference type="Rhea" id="RHEA-COMP:9697"/>
        <dbReference type="ChEBI" id="CHEBI:30616"/>
        <dbReference type="ChEBI" id="CHEBI:32551"/>
        <dbReference type="ChEBI" id="CHEBI:33019"/>
        <dbReference type="ChEBI" id="CHEBI:78442"/>
        <dbReference type="ChEBI" id="CHEBI:78529"/>
        <dbReference type="ChEBI" id="CHEBI:456215"/>
        <dbReference type="EC" id="6.1.1.6"/>
    </reaction>
</comment>
<dbReference type="GO" id="GO:0046677">
    <property type="term" value="P:response to antibiotic"/>
    <property type="evidence" value="ECO:0007669"/>
    <property type="project" value="UniProtKB-KW"/>
</dbReference>
<dbReference type="EC" id="6.1.1.6" evidence="19"/>
<evidence type="ECO:0000256" key="15">
    <source>
        <dbReference type="ARBA" id="ARBA00023268"/>
    </source>
</evidence>
<dbReference type="InterPro" id="IPR006195">
    <property type="entry name" value="aa-tRNA-synth_II"/>
</dbReference>
<dbReference type="InterPro" id="IPR045864">
    <property type="entry name" value="aa-tRNA-synth_II/BPL/LPL"/>
</dbReference>
<dbReference type="InterPro" id="IPR012340">
    <property type="entry name" value="NA-bd_OB-fold"/>
</dbReference>
<keyword evidence="5 19" id="KW-0436">Ligase</keyword>
<evidence type="ECO:0000256" key="18">
    <source>
        <dbReference type="ARBA" id="ARBA00048573"/>
    </source>
</evidence>
<feature type="transmembrane region" description="Helical" evidence="20">
    <location>
        <begin position="49"/>
        <end position="69"/>
    </location>
</feature>
<keyword evidence="9 19" id="KW-0547">Nucleotide-binding</keyword>
<evidence type="ECO:0000256" key="19">
    <source>
        <dbReference type="HAMAP-Rule" id="MF_00252"/>
    </source>
</evidence>
<dbReference type="InterPro" id="IPR018149">
    <property type="entry name" value="Lys-tRNA-synth_II_C"/>
</dbReference>
<dbReference type="InterPro" id="IPR044136">
    <property type="entry name" value="Lys-tRNA-ligase_II_N"/>
</dbReference>
<evidence type="ECO:0000256" key="1">
    <source>
        <dbReference type="ARBA" id="ARBA00004651"/>
    </source>
</evidence>
<dbReference type="InterPro" id="IPR004365">
    <property type="entry name" value="NA-bd_OB_tRNA"/>
</dbReference>
<comment type="catalytic activity">
    <reaction evidence="17">
        <text>L-lysyl-tRNA(Lys) + a 1,2-diacyl-sn-glycero-3-phospho-(1'-sn-glycerol) = a 1,2-diacyl-sn-glycero-3-phospho-1'-(3'-O-L-lysyl)-sn-glycerol + tRNA(Lys)</text>
        <dbReference type="Rhea" id="RHEA:10668"/>
        <dbReference type="Rhea" id="RHEA-COMP:9696"/>
        <dbReference type="Rhea" id="RHEA-COMP:9697"/>
        <dbReference type="ChEBI" id="CHEBI:64716"/>
        <dbReference type="ChEBI" id="CHEBI:75792"/>
        <dbReference type="ChEBI" id="CHEBI:78442"/>
        <dbReference type="ChEBI" id="CHEBI:78529"/>
        <dbReference type="EC" id="2.3.2.3"/>
    </reaction>
</comment>
<evidence type="ECO:0000256" key="5">
    <source>
        <dbReference type="ARBA" id="ARBA00022598"/>
    </source>
</evidence>
<evidence type="ECO:0000256" key="2">
    <source>
        <dbReference type="ARBA" id="ARBA00005270"/>
    </source>
</evidence>
<evidence type="ECO:0000256" key="16">
    <source>
        <dbReference type="ARBA" id="ARBA00024681"/>
    </source>
</evidence>
<dbReference type="Pfam" id="PF09924">
    <property type="entry name" value="LPG_synthase_C"/>
    <property type="match status" value="1"/>
</dbReference>
<comment type="similarity">
    <text evidence="19">Belongs to the class-II aminoacyl-tRNA synthetase family.</text>
</comment>
<feature type="transmembrane region" description="Helical" evidence="20">
    <location>
        <begin position="117"/>
        <end position="136"/>
    </location>
</feature>
<feature type="binding site" evidence="19">
    <location>
        <position position="997"/>
    </location>
    <ligand>
        <name>Mg(2+)</name>
        <dbReference type="ChEBI" id="CHEBI:18420"/>
        <label>1</label>
    </ligand>
</feature>
<accession>A0A5Q2FAK6</accession>
<dbReference type="GO" id="GO:0005829">
    <property type="term" value="C:cytosol"/>
    <property type="evidence" value="ECO:0007669"/>
    <property type="project" value="TreeGrafter"/>
</dbReference>
<dbReference type="GO" id="GO:0005524">
    <property type="term" value="F:ATP binding"/>
    <property type="evidence" value="ECO:0007669"/>
    <property type="project" value="UniProtKB-UniRule"/>
</dbReference>
<comment type="subcellular location">
    <subcellularLocation>
        <location evidence="1">Cell membrane</location>
        <topology evidence="1">Multi-pass membrane protein</topology>
    </subcellularLocation>
    <subcellularLocation>
        <location evidence="19">Cytoplasm</location>
    </subcellularLocation>
</comment>
<feature type="binding site" evidence="19">
    <location>
        <position position="1004"/>
    </location>
    <ligand>
        <name>Mg(2+)</name>
        <dbReference type="ChEBI" id="CHEBI:18420"/>
        <label>1</label>
    </ligand>
</feature>
<dbReference type="GO" id="GO:0050071">
    <property type="term" value="F:phosphatidylglycerol lysyltransferase activity"/>
    <property type="evidence" value="ECO:0007669"/>
    <property type="project" value="UniProtKB-EC"/>
</dbReference>
<evidence type="ECO:0000259" key="21">
    <source>
        <dbReference type="PROSITE" id="PS50862"/>
    </source>
</evidence>
<dbReference type="CDD" id="cd04322">
    <property type="entry name" value="LysRS_N"/>
    <property type="match status" value="1"/>
</dbReference>
<evidence type="ECO:0000256" key="7">
    <source>
        <dbReference type="ARBA" id="ARBA00022692"/>
    </source>
</evidence>
<proteinExistence type="inferred from homology"/>
<dbReference type="PANTHER" id="PTHR42918">
    <property type="entry name" value="LYSYL-TRNA SYNTHETASE"/>
    <property type="match status" value="1"/>
</dbReference>
<dbReference type="Pfam" id="PF16995">
    <property type="entry name" value="tRNA-synt_2_TM"/>
    <property type="match status" value="1"/>
</dbReference>
<comment type="function">
    <text evidence="16">Catalyzes the production of L-lysyl-tRNA(Lys)transfer and the transfer of a lysyl group from L-lysyl-tRNA(Lys) to membrane-bound phosphatidylglycerol (PG), which produces lysylphosphatidylglycerol (LPG), one of the components of the bacterial membrane with a positive net charge. LPG synthesis contributes to the resistance to cationic antimicrobial peptides (CAMPs) and likely protects M.tuberculosis against the CAMPs produced by competiting microorganisms (bacteriocins). In fact, the modification of anionic phosphatidylglycerol with positively charged L-lysine results in repulsion of the peptides.</text>
</comment>
<comment type="subunit">
    <text evidence="19">Homodimer.</text>
</comment>
<feature type="domain" description="Aminoacyl-transfer RNA synthetases class-II family profile" evidence="21">
    <location>
        <begin position="772"/>
        <end position="1084"/>
    </location>
</feature>
<feature type="transmembrane region" description="Helical" evidence="20">
    <location>
        <begin position="208"/>
        <end position="229"/>
    </location>
</feature>
<evidence type="ECO:0000313" key="22">
    <source>
        <dbReference type="EMBL" id="QGF23839.1"/>
    </source>
</evidence>
<dbReference type="SUPFAM" id="SSF50249">
    <property type="entry name" value="Nucleic acid-binding proteins"/>
    <property type="match status" value="1"/>
</dbReference>
<gene>
    <name evidence="22" type="primary">lysX</name>
    <name evidence="19" type="synonym">lysS</name>
    <name evidence="22" type="ORF">Rai3103_09305</name>
</gene>
<keyword evidence="19" id="KW-0648">Protein biosynthesis</keyword>
<dbReference type="InterPro" id="IPR031553">
    <property type="entry name" value="tRNA-synt_2_TM"/>
</dbReference>
<dbReference type="InterPro" id="IPR024320">
    <property type="entry name" value="LPG_synthase_C"/>
</dbReference>
<comment type="cofactor">
    <cofactor evidence="19">
        <name>Mg(2+)</name>
        <dbReference type="ChEBI" id="CHEBI:18420"/>
    </cofactor>
    <text evidence="19">Binds 3 Mg(2+) ions per subunit.</text>
</comment>
<dbReference type="GO" id="GO:0006430">
    <property type="term" value="P:lysyl-tRNA aminoacylation"/>
    <property type="evidence" value="ECO:0007669"/>
    <property type="project" value="UniProtKB-UniRule"/>
</dbReference>
<evidence type="ECO:0000256" key="12">
    <source>
        <dbReference type="ARBA" id="ARBA00023098"/>
    </source>
</evidence>
<evidence type="ECO:0000256" key="11">
    <source>
        <dbReference type="ARBA" id="ARBA00022989"/>
    </source>
</evidence>
<protein>
    <recommendedName>
        <fullName evidence="19">Lysine--tRNA ligase</fullName>
        <ecNumber evidence="19">6.1.1.6</ecNumber>
    </recommendedName>
    <alternativeName>
        <fullName evidence="19">Lysyl-tRNA synthetase</fullName>
        <shortName evidence="19">LysRS</shortName>
    </alternativeName>
</protein>
<feature type="transmembrane region" description="Helical" evidence="20">
    <location>
        <begin position="148"/>
        <end position="171"/>
    </location>
</feature>
<evidence type="ECO:0000313" key="23">
    <source>
        <dbReference type="Proteomes" id="UP000386847"/>
    </source>
</evidence>
<dbReference type="GO" id="GO:0000049">
    <property type="term" value="F:tRNA binding"/>
    <property type="evidence" value="ECO:0007669"/>
    <property type="project" value="TreeGrafter"/>
</dbReference>
<evidence type="ECO:0000256" key="6">
    <source>
        <dbReference type="ARBA" id="ARBA00022679"/>
    </source>
</evidence>
<evidence type="ECO:0000256" key="3">
    <source>
        <dbReference type="ARBA" id="ARBA00009968"/>
    </source>
</evidence>
<keyword evidence="22" id="KW-0012">Acyltransferase</keyword>
<keyword evidence="12" id="KW-0443">Lipid metabolism</keyword>
<dbReference type="Pfam" id="PF01336">
    <property type="entry name" value="tRNA_anti-codon"/>
    <property type="match status" value="1"/>
</dbReference>
<keyword evidence="4" id="KW-1003">Cell membrane</keyword>
<dbReference type="Pfam" id="PF00152">
    <property type="entry name" value="tRNA-synt_2"/>
    <property type="match status" value="1"/>
</dbReference>
<keyword evidence="7 20" id="KW-0812">Transmembrane</keyword>
<comment type="similarity">
    <text evidence="2">In the N-terminal section; belongs to the LPG synthetase family.</text>
</comment>
<dbReference type="PRINTS" id="PR00982">
    <property type="entry name" value="TRNASYNTHLYS"/>
</dbReference>
<dbReference type="SUPFAM" id="SSF55681">
    <property type="entry name" value="Class II aaRS and biotin synthetases"/>
    <property type="match status" value="1"/>
</dbReference>
<keyword evidence="19" id="KW-0963">Cytoplasm</keyword>
<evidence type="ECO:0000256" key="13">
    <source>
        <dbReference type="ARBA" id="ARBA00023146"/>
    </source>
</evidence>
<dbReference type="Gene3D" id="2.40.50.140">
    <property type="entry name" value="Nucleic acid-binding proteins"/>
    <property type="match status" value="1"/>
</dbReference>
<keyword evidence="20" id="KW-0472">Membrane</keyword>
<dbReference type="EMBL" id="CP045725">
    <property type="protein sequence ID" value="QGF23839.1"/>
    <property type="molecule type" value="Genomic_DNA"/>
</dbReference>
<keyword evidence="13 19" id="KW-0030">Aminoacyl-tRNA synthetase</keyword>
<dbReference type="InterPro" id="IPR002313">
    <property type="entry name" value="Lys-tRNA-ligase_II"/>
</dbReference>
<dbReference type="InterPro" id="IPR004364">
    <property type="entry name" value="Aa-tRNA-synt_II"/>
</dbReference>
<dbReference type="GO" id="GO:0006629">
    <property type="term" value="P:lipid metabolic process"/>
    <property type="evidence" value="ECO:0007669"/>
    <property type="project" value="UniProtKB-KW"/>
</dbReference>
<keyword evidence="11 20" id="KW-1133">Transmembrane helix</keyword>
<keyword evidence="10 19" id="KW-0067">ATP-binding</keyword>
<dbReference type="PANTHER" id="PTHR42918:SF15">
    <property type="entry name" value="LYSINE--TRNA LIGASE, CHLOROPLASTIC_MITOCHONDRIAL"/>
    <property type="match status" value="1"/>
</dbReference>
<evidence type="ECO:0000256" key="14">
    <source>
        <dbReference type="ARBA" id="ARBA00023251"/>
    </source>
</evidence>